<evidence type="ECO:0000259" key="3">
    <source>
        <dbReference type="PROSITE" id="PS50076"/>
    </source>
</evidence>
<keyword evidence="5" id="KW-1185">Reference proteome</keyword>
<gene>
    <name evidence="4" type="ORF">POL58_14370</name>
</gene>
<evidence type="ECO:0000256" key="1">
    <source>
        <dbReference type="SAM" id="Coils"/>
    </source>
</evidence>
<dbReference type="EMBL" id="JAQNDN010000005">
    <property type="protein sequence ID" value="MDC0668935.1"/>
    <property type="molecule type" value="Genomic_DNA"/>
</dbReference>
<dbReference type="RefSeq" id="WP_271998524.1">
    <property type="nucleotide sequence ID" value="NZ_JAQNDN010000005.1"/>
</dbReference>
<keyword evidence="1" id="KW-0175">Coiled coil</keyword>
<organism evidence="4 5">
    <name type="scientific">Nannocystis radixulma</name>
    <dbReference type="NCBI Taxonomy" id="2995305"/>
    <lineage>
        <taxon>Bacteria</taxon>
        <taxon>Pseudomonadati</taxon>
        <taxon>Myxococcota</taxon>
        <taxon>Polyangia</taxon>
        <taxon>Nannocystales</taxon>
        <taxon>Nannocystaceae</taxon>
        <taxon>Nannocystis</taxon>
    </lineage>
</organism>
<dbReference type="InterPro" id="IPR001623">
    <property type="entry name" value="DnaJ_domain"/>
</dbReference>
<accession>A0ABT5B5J1</accession>
<feature type="domain" description="J" evidence="3">
    <location>
        <begin position="1027"/>
        <end position="1098"/>
    </location>
</feature>
<dbReference type="InterPro" id="IPR036869">
    <property type="entry name" value="J_dom_sf"/>
</dbReference>
<evidence type="ECO:0000256" key="2">
    <source>
        <dbReference type="SAM" id="MobiDB-lite"/>
    </source>
</evidence>
<dbReference type="Gene3D" id="3.40.50.2300">
    <property type="match status" value="1"/>
</dbReference>
<feature type="compositionally biased region" description="Basic and acidic residues" evidence="2">
    <location>
        <begin position="187"/>
        <end position="202"/>
    </location>
</feature>
<dbReference type="PROSITE" id="PS50076">
    <property type="entry name" value="DNAJ_2"/>
    <property type="match status" value="1"/>
</dbReference>
<protein>
    <recommendedName>
        <fullName evidence="3">J domain-containing protein</fullName>
    </recommendedName>
</protein>
<dbReference type="InterPro" id="IPR011006">
    <property type="entry name" value="CheY-like_superfamily"/>
</dbReference>
<dbReference type="SUPFAM" id="SSF46565">
    <property type="entry name" value="Chaperone J-domain"/>
    <property type="match status" value="1"/>
</dbReference>
<dbReference type="Proteomes" id="UP001217838">
    <property type="component" value="Unassembled WGS sequence"/>
</dbReference>
<feature type="compositionally biased region" description="Basic and acidic residues" evidence="2">
    <location>
        <begin position="402"/>
        <end position="414"/>
    </location>
</feature>
<feature type="coiled-coil region" evidence="1">
    <location>
        <begin position="145"/>
        <end position="172"/>
    </location>
</feature>
<feature type="region of interest" description="Disordered" evidence="2">
    <location>
        <begin position="183"/>
        <end position="774"/>
    </location>
</feature>
<reference evidence="4 5" key="1">
    <citation type="submission" date="2022-11" db="EMBL/GenBank/DDBJ databases">
        <title>Minimal conservation of predation-associated metabolite biosynthetic gene clusters underscores biosynthetic potential of Myxococcota including descriptions for ten novel species: Archangium lansinium sp. nov., Myxococcus landrumus sp. nov., Nannocystis bai.</title>
        <authorList>
            <person name="Ahearne A."/>
            <person name="Stevens C."/>
            <person name="Dowd S."/>
        </authorList>
    </citation>
    <scope>NUCLEOTIDE SEQUENCE [LARGE SCALE GENOMIC DNA]</scope>
    <source>
        <strain evidence="4 5">NCELM</strain>
    </source>
</reference>
<evidence type="ECO:0000313" key="4">
    <source>
        <dbReference type="EMBL" id="MDC0668935.1"/>
    </source>
</evidence>
<dbReference type="SUPFAM" id="SSF52172">
    <property type="entry name" value="CheY-like"/>
    <property type="match status" value="1"/>
</dbReference>
<feature type="compositionally biased region" description="Basic and acidic residues" evidence="2">
    <location>
        <begin position="253"/>
        <end position="270"/>
    </location>
</feature>
<name>A0ABT5B5J1_9BACT</name>
<feature type="compositionally biased region" description="Basic and acidic residues" evidence="2">
    <location>
        <begin position="519"/>
        <end position="530"/>
    </location>
</feature>
<proteinExistence type="predicted"/>
<feature type="compositionally biased region" description="Basic and acidic residues" evidence="2">
    <location>
        <begin position="725"/>
        <end position="734"/>
    </location>
</feature>
<comment type="caution">
    <text evidence="4">The sequence shown here is derived from an EMBL/GenBank/DDBJ whole genome shotgun (WGS) entry which is preliminary data.</text>
</comment>
<sequence length="1100" mass="116567">MGPEILIAGDRAHRGELVPRVQDLGYTVVPVRARELVLRAQNPNPAAVIVCLGDADAGGLVQALRQRPETTGIPVLLYGRLQGETRDLAAVLELGADRFLEAPVDEVELKAALVELAGPPEVVARAEVRGEPPPTPRPGRADPALRRLHHTLEELAARLETHEESVDSHRDGIDLEAMGLDAVPDVDPEHDSGELELLREPTQRLPPTSEPRSSRRATRSDLTFSRGGEISPEARPQEPAAHSEHTASVATGAREDVRKDRATRWGEGRKGPGAGVGAGESELSQGTWPKRQRAVESGEAGFAGGVSQGTGRSEREGEPGAARESEARREATVELTRGAWPRRGAELAQETGAGRGGSRRGDPAEGLPQELTQRTGARRGERPGAEPSPGEGTVELARGPRKISETRTAERAAEDALGEESGPDAGRSAGRWSPAGAESTRGSGRAEESGARRLPRFATEDAGATAPAGPSGRRWRGAEASPAPADGGAPEMSQGTGVRRPASGGRFGGANEPAQDPGRGADETTVELRHSAGPKRALGQVEAAADAAPGAIERDRGTWPKRQVPDEAAGREGWPRREDGQAARGSEAERRAWPKGQVEDEADAPGTGSRRRTARMEEASGPTAQSRRGVEPAGEENAAPGPRPRRGAEVWPGEEDPRGQVERNPPGMAQGTWPKRLVMRDEAPGRRGGREVEPSTPGVAQGTWPKRTVTREEAAVAEALPGRRGGREATEDLSRGAGPSRGFVALRERQRSEAPAAETGEAPSPGDLSAAQVRGESDAPALLAELRRERFTGGLRVVAAGAPERRLWWSEGQVVGGASSAASESVLGRLAARGLLSPAHLELVARWGTGDSRRDVERLAQSALIKPQEMREALREPVRRIVERIAESGSVAWGLYPGEAPAVAVELGVPLAAMIAGGVQRGATLAQLRATVADARKPRLSFAGPEALAAELRWPAVSTIAERFDGQTPVGELVAAAVADEEVVRGVVYVLELLGHLAPEIDDPAASLTALDRQRVRERLRLARESDYFALLGLPREASRGEVLRAHADLTATFCESLEPDSRVELAEEIEELLAALDEARDVLSDDALHSAYLAQIGAL</sequence>
<feature type="compositionally biased region" description="Basic and acidic residues" evidence="2">
    <location>
        <begin position="552"/>
        <end position="592"/>
    </location>
</feature>
<feature type="compositionally biased region" description="Basic and acidic residues" evidence="2">
    <location>
        <begin position="312"/>
        <end position="332"/>
    </location>
</feature>
<feature type="compositionally biased region" description="Basic and acidic residues" evidence="2">
    <location>
        <begin position="678"/>
        <end position="693"/>
    </location>
</feature>
<evidence type="ECO:0000313" key="5">
    <source>
        <dbReference type="Proteomes" id="UP001217838"/>
    </source>
</evidence>